<keyword evidence="2" id="KW-1185">Reference proteome</keyword>
<reference evidence="2" key="1">
    <citation type="submission" date="2024-06" db="EMBL/GenBank/DDBJ databases">
        <title>Multi-omics analyses provide insights into the biosynthesis of the anticancer antibiotic pleurotin in Hohenbuehelia grisea.</title>
        <authorList>
            <person name="Weaver J.A."/>
            <person name="Alberti F."/>
        </authorList>
    </citation>
    <scope>NUCLEOTIDE SEQUENCE [LARGE SCALE GENOMIC DNA]</scope>
    <source>
        <strain evidence="2">T-177</strain>
    </source>
</reference>
<accession>A0ABR3JGK0</accession>
<evidence type="ECO:0000313" key="2">
    <source>
        <dbReference type="Proteomes" id="UP001556367"/>
    </source>
</evidence>
<name>A0ABR3JGK0_9AGAR</name>
<gene>
    <name evidence="1" type="ORF">HGRIS_003456</name>
</gene>
<sequence>MSIVSDSDIASLAADVHLQQQRDFSVRYPDVESAYRCPLGAGSSHVVTAVRQRRARVTSK</sequence>
<comment type="caution">
    <text evidence="1">The sequence shown here is derived from an EMBL/GenBank/DDBJ whole genome shotgun (WGS) entry which is preliminary data.</text>
</comment>
<dbReference type="EMBL" id="JASNQZ010000007">
    <property type="protein sequence ID" value="KAL0954488.1"/>
    <property type="molecule type" value="Genomic_DNA"/>
</dbReference>
<organism evidence="1 2">
    <name type="scientific">Hohenbuehelia grisea</name>
    <dbReference type="NCBI Taxonomy" id="104357"/>
    <lineage>
        <taxon>Eukaryota</taxon>
        <taxon>Fungi</taxon>
        <taxon>Dikarya</taxon>
        <taxon>Basidiomycota</taxon>
        <taxon>Agaricomycotina</taxon>
        <taxon>Agaricomycetes</taxon>
        <taxon>Agaricomycetidae</taxon>
        <taxon>Agaricales</taxon>
        <taxon>Pleurotineae</taxon>
        <taxon>Pleurotaceae</taxon>
        <taxon>Hohenbuehelia</taxon>
    </lineage>
</organism>
<proteinExistence type="predicted"/>
<protein>
    <submittedName>
        <fullName evidence="1">Uncharacterized protein</fullName>
    </submittedName>
</protein>
<dbReference type="Proteomes" id="UP001556367">
    <property type="component" value="Unassembled WGS sequence"/>
</dbReference>
<evidence type="ECO:0000313" key="1">
    <source>
        <dbReference type="EMBL" id="KAL0954488.1"/>
    </source>
</evidence>